<dbReference type="EMBL" id="JAHDTB010000006">
    <property type="protein sequence ID" value="MBW8287823.1"/>
    <property type="molecule type" value="Genomic_DNA"/>
</dbReference>
<dbReference type="Gene3D" id="2.60.200.60">
    <property type="match status" value="1"/>
</dbReference>
<evidence type="ECO:0000313" key="2">
    <source>
        <dbReference type="Proteomes" id="UP000711178"/>
    </source>
</evidence>
<evidence type="ECO:0000313" key="1">
    <source>
        <dbReference type="EMBL" id="MBW8287823.1"/>
    </source>
</evidence>
<proteinExistence type="predicted"/>
<organism evidence="1 2">
    <name type="scientific">Chromobacterium subtsugae</name>
    <dbReference type="NCBI Taxonomy" id="251747"/>
    <lineage>
        <taxon>Bacteria</taxon>
        <taxon>Pseudomonadati</taxon>
        <taxon>Pseudomonadota</taxon>
        <taxon>Betaproteobacteria</taxon>
        <taxon>Neisseriales</taxon>
        <taxon>Chromobacteriaceae</taxon>
        <taxon>Chromobacterium</taxon>
    </lineage>
</organism>
<keyword evidence="2" id="KW-1185">Reference proteome</keyword>
<dbReference type="InterPro" id="IPR008727">
    <property type="entry name" value="PAAR_motif"/>
</dbReference>
<name>A0ABS7FCM3_9NEIS</name>
<sequence length="183" mass="18720">MSKPIIRLGDKTDHGGTVLEAFSSPIVFGKPAAGVGHKVSCPKCKGTFVIVEGAANTTFMGKNVAIEGMTTSCGAKLIASQGQATIDVAGGSAGASATAIAAPALAAASTIAQLFDQHFVVHDKDGKPLANWPYTIELPGGKTINGKTDKDGKTAKVSSDTADTATLHVYEPAPVPINPFWDQ</sequence>
<comment type="caution">
    <text evidence="1">The sequence shown here is derived from an EMBL/GenBank/DDBJ whole genome shotgun (WGS) entry which is preliminary data.</text>
</comment>
<reference evidence="1 2" key="1">
    <citation type="submission" date="2021-05" db="EMBL/GenBank/DDBJ databases">
        <title>Draft Whole Genome Sequencing Of Biosensor Chromobacterium violaceum Strain CV026 Reveals A Regulatory RNA In Chromobacterium violaceum Phenotype Regulatory Network.</title>
        <authorList>
            <person name="Hong K.W."/>
            <person name="Chan K.G."/>
            <person name="Chang C.-Y."/>
        </authorList>
    </citation>
    <scope>NUCLEOTIDE SEQUENCE [LARGE SCALE GENOMIC DNA]</scope>
    <source>
        <strain evidence="1 2">ATCC 31532</strain>
    </source>
</reference>
<dbReference type="Proteomes" id="UP000711178">
    <property type="component" value="Unassembled WGS sequence"/>
</dbReference>
<protein>
    <submittedName>
        <fullName evidence="1">PAAR domain-containing protein</fullName>
    </submittedName>
</protein>
<dbReference type="Pfam" id="PF05488">
    <property type="entry name" value="PAAR_motif"/>
    <property type="match status" value="1"/>
</dbReference>
<gene>
    <name evidence="1" type="ORF">KIF53_09325</name>
</gene>
<dbReference type="CDD" id="cd14744">
    <property type="entry name" value="PAAR_CT_2"/>
    <property type="match status" value="1"/>
</dbReference>
<dbReference type="RefSeq" id="WP_080770335.1">
    <property type="nucleotide sequence ID" value="NZ_CP142381.1"/>
</dbReference>
<accession>A0ABS7FCM3</accession>
<dbReference type="GeneID" id="89687492"/>